<organism evidence="1">
    <name type="scientific">Arundo donax</name>
    <name type="common">Giant reed</name>
    <name type="synonym">Donax arundinaceus</name>
    <dbReference type="NCBI Taxonomy" id="35708"/>
    <lineage>
        <taxon>Eukaryota</taxon>
        <taxon>Viridiplantae</taxon>
        <taxon>Streptophyta</taxon>
        <taxon>Embryophyta</taxon>
        <taxon>Tracheophyta</taxon>
        <taxon>Spermatophyta</taxon>
        <taxon>Magnoliopsida</taxon>
        <taxon>Liliopsida</taxon>
        <taxon>Poales</taxon>
        <taxon>Poaceae</taxon>
        <taxon>PACMAD clade</taxon>
        <taxon>Arundinoideae</taxon>
        <taxon>Arundineae</taxon>
        <taxon>Arundo</taxon>
    </lineage>
</organism>
<evidence type="ECO:0000313" key="1">
    <source>
        <dbReference type="EMBL" id="JAE18440.1"/>
    </source>
</evidence>
<reference evidence="1" key="2">
    <citation type="journal article" date="2015" name="Data Brief">
        <title>Shoot transcriptome of the giant reed, Arundo donax.</title>
        <authorList>
            <person name="Barrero R.A."/>
            <person name="Guerrero F.D."/>
            <person name="Moolhuijzen P."/>
            <person name="Goolsby J.A."/>
            <person name="Tidwell J."/>
            <person name="Bellgard S.E."/>
            <person name="Bellgard M.I."/>
        </authorList>
    </citation>
    <scope>NUCLEOTIDE SEQUENCE</scope>
    <source>
        <tissue evidence="1">Shoot tissue taken approximately 20 cm above the soil surface</tissue>
    </source>
</reference>
<proteinExistence type="predicted"/>
<protein>
    <submittedName>
        <fullName evidence="1">Uncharacterized protein</fullName>
    </submittedName>
</protein>
<sequence>MHGIRSMNSIDITLNVSLSHDFSKTNNISLYQYTLHNIH</sequence>
<dbReference type="EMBL" id="GBRH01179456">
    <property type="protein sequence ID" value="JAE18440.1"/>
    <property type="molecule type" value="Transcribed_RNA"/>
</dbReference>
<accession>A0A0A9G031</accession>
<dbReference type="AlphaFoldDB" id="A0A0A9G031"/>
<dbReference type="EMBL" id="GBRH01174432">
    <property type="protein sequence ID" value="JAE23464.1"/>
    <property type="molecule type" value="Transcribed_RNA"/>
</dbReference>
<name>A0A0A9G031_ARUDO</name>
<reference evidence="1" key="1">
    <citation type="submission" date="2014-09" db="EMBL/GenBank/DDBJ databases">
        <authorList>
            <person name="Magalhaes I.L.F."/>
            <person name="Oliveira U."/>
            <person name="Santos F.R."/>
            <person name="Vidigal T.H.D.A."/>
            <person name="Brescovit A.D."/>
            <person name="Santos A.J."/>
        </authorList>
    </citation>
    <scope>NUCLEOTIDE SEQUENCE</scope>
    <source>
        <tissue evidence="1">Shoot tissue taken approximately 20 cm above the soil surface</tissue>
    </source>
</reference>